<feature type="transmembrane region" description="Helical" evidence="2">
    <location>
        <begin position="132"/>
        <end position="154"/>
    </location>
</feature>
<name>A0ABP7WSA9_9GAMM</name>
<gene>
    <name evidence="3" type="ORF">GCM10022414_19770</name>
</gene>
<sequence length="446" mass="49216">MFILVKSNDGMRSNFALAWPLAVNALLVQSMLMIDTLLVAPLGELPVAAMGIAATIVAFALGIEVAIANGIQLLVGRAYGRQNQADLAVAYWVGLIINVATAFLFFVLISVFSGDIVAAITSDIALSPLVESYMSISKYVILITAYTQVCTAFCNGCGSSKVALKGFLIELPVNVLVSYILINGLSAFKGIGVDGAAWGSVFAVLLRAIYFYYSLKIDAKVDLRYPKSRRFLTEIRLQSLEIFPIAANFFVLSVGATVYQLLYAQLELFSFVAITLIFPWLRAGTQFTNAWAQASAISISQALGTVNARQLRDFVNDCMRVGILMSMLVAVVFFILSQCMPYIYPNIEIETQLALATIAPLYIMLPVIRAYNTVSGNILRALGESARVLKIHFFTQWVMSIPLCAVLVLYFDISVFWAFAMIPAEELFKTIPFYKYRRICMSRYCI</sequence>
<feature type="transmembrane region" description="Helical" evidence="2">
    <location>
        <begin position="21"/>
        <end position="42"/>
    </location>
</feature>
<dbReference type="Proteomes" id="UP001500392">
    <property type="component" value="Unassembled WGS sequence"/>
</dbReference>
<feature type="transmembrane region" description="Helical" evidence="2">
    <location>
        <begin position="197"/>
        <end position="215"/>
    </location>
</feature>
<feature type="transmembrane region" description="Helical" evidence="2">
    <location>
        <begin position="393"/>
        <end position="419"/>
    </location>
</feature>
<dbReference type="InterPro" id="IPR050222">
    <property type="entry name" value="MATE_MdtK"/>
</dbReference>
<comment type="caution">
    <text evidence="3">The sequence shown here is derived from an EMBL/GenBank/DDBJ whole genome shotgun (WGS) entry which is preliminary data.</text>
</comment>
<dbReference type="EMBL" id="BAABDM010000003">
    <property type="protein sequence ID" value="GAA4095616.1"/>
    <property type="molecule type" value="Genomic_DNA"/>
</dbReference>
<dbReference type="PANTHER" id="PTHR43298:SF2">
    <property type="entry name" value="FMN_FAD EXPORTER YEEO-RELATED"/>
    <property type="match status" value="1"/>
</dbReference>
<feature type="transmembrane region" description="Helical" evidence="2">
    <location>
        <begin position="351"/>
        <end position="372"/>
    </location>
</feature>
<keyword evidence="2" id="KW-0812">Transmembrane</keyword>
<keyword evidence="2" id="KW-0472">Membrane</keyword>
<feature type="transmembrane region" description="Helical" evidence="2">
    <location>
        <begin position="166"/>
        <end position="185"/>
    </location>
</feature>
<evidence type="ECO:0000313" key="3">
    <source>
        <dbReference type="EMBL" id="GAA4095616.1"/>
    </source>
</evidence>
<evidence type="ECO:0000313" key="4">
    <source>
        <dbReference type="Proteomes" id="UP001500392"/>
    </source>
</evidence>
<feature type="transmembrane region" description="Helical" evidence="2">
    <location>
        <begin position="262"/>
        <end position="281"/>
    </location>
</feature>
<dbReference type="Pfam" id="PF01554">
    <property type="entry name" value="MatE"/>
    <property type="match status" value="2"/>
</dbReference>
<evidence type="ECO:0000256" key="1">
    <source>
        <dbReference type="ARBA" id="ARBA00022448"/>
    </source>
</evidence>
<keyword evidence="2" id="KW-1133">Transmembrane helix</keyword>
<proteinExistence type="predicted"/>
<accession>A0ABP7WSA9</accession>
<dbReference type="InterPro" id="IPR002528">
    <property type="entry name" value="MATE_fam"/>
</dbReference>
<feature type="transmembrane region" description="Helical" evidence="2">
    <location>
        <begin position="87"/>
        <end position="112"/>
    </location>
</feature>
<evidence type="ECO:0000256" key="2">
    <source>
        <dbReference type="SAM" id="Phobius"/>
    </source>
</evidence>
<feature type="transmembrane region" description="Helical" evidence="2">
    <location>
        <begin position="235"/>
        <end position="256"/>
    </location>
</feature>
<protein>
    <submittedName>
        <fullName evidence="3">MATE family efflux transporter</fullName>
    </submittedName>
</protein>
<dbReference type="PANTHER" id="PTHR43298">
    <property type="entry name" value="MULTIDRUG RESISTANCE PROTEIN NORM-RELATED"/>
    <property type="match status" value="1"/>
</dbReference>
<reference evidence="4" key="1">
    <citation type="journal article" date="2019" name="Int. J. Syst. Evol. Microbiol.">
        <title>The Global Catalogue of Microorganisms (GCM) 10K type strain sequencing project: providing services to taxonomists for standard genome sequencing and annotation.</title>
        <authorList>
            <consortium name="The Broad Institute Genomics Platform"/>
            <consortium name="The Broad Institute Genome Sequencing Center for Infectious Disease"/>
            <person name="Wu L."/>
            <person name="Ma J."/>
        </authorList>
    </citation>
    <scope>NUCLEOTIDE SEQUENCE [LARGE SCALE GENOMIC DNA]</scope>
    <source>
        <strain evidence="4">JCM 17304</strain>
    </source>
</reference>
<feature type="transmembrane region" description="Helical" evidence="2">
    <location>
        <begin position="48"/>
        <end position="75"/>
    </location>
</feature>
<feature type="transmembrane region" description="Helical" evidence="2">
    <location>
        <begin position="321"/>
        <end position="345"/>
    </location>
</feature>
<organism evidence="3 4">
    <name type="scientific">Zhongshania borealis</name>
    <dbReference type="NCBI Taxonomy" id="889488"/>
    <lineage>
        <taxon>Bacteria</taxon>
        <taxon>Pseudomonadati</taxon>
        <taxon>Pseudomonadota</taxon>
        <taxon>Gammaproteobacteria</taxon>
        <taxon>Cellvibrionales</taxon>
        <taxon>Spongiibacteraceae</taxon>
        <taxon>Zhongshania</taxon>
    </lineage>
</organism>
<keyword evidence="1" id="KW-0813">Transport</keyword>
<keyword evidence="4" id="KW-1185">Reference proteome</keyword>